<gene>
    <name evidence="3" type="ORF">C4520_02435</name>
</gene>
<comment type="caution">
    <text evidence="3">The sequence shown here is derived from an EMBL/GenBank/DDBJ whole genome shotgun (WGS) entry which is preliminary data.</text>
</comment>
<protein>
    <submittedName>
        <fullName evidence="3">Glycosyltransferase family 1 protein</fullName>
    </submittedName>
</protein>
<dbReference type="PANTHER" id="PTHR45947">
    <property type="entry name" value="SULFOQUINOVOSYL TRANSFERASE SQD2"/>
    <property type="match status" value="1"/>
</dbReference>
<dbReference type="GO" id="GO:0016757">
    <property type="term" value="F:glycosyltransferase activity"/>
    <property type="evidence" value="ECO:0007669"/>
    <property type="project" value="InterPro"/>
</dbReference>
<dbReference type="Pfam" id="PF13439">
    <property type="entry name" value="Glyco_transf_4"/>
    <property type="match status" value="1"/>
</dbReference>
<evidence type="ECO:0000259" key="2">
    <source>
        <dbReference type="Pfam" id="PF13439"/>
    </source>
</evidence>
<organism evidence="3 4">
    <name type="scientific">Abyssobacteria bacterium (strain SURF_5)</name>
    <dbReference type="NCBI Taxonomy" id="2093360"/>
    <lineage>
        <taxon>Bacteria</taxon>
        <taxon>Pseudomonadati</taxon>
        <taxon>Candidatus Hydrogenedentota</taxon>
        <taxon>Candidatus Abyssobacteria</taxon>
    </lineage>
</organism>
<feature type="domain" description="Glycosyltransferase subfamily 4-like N-terminal" evidence="2">
    <location>
        <begin position="17"/>
        <end position="207"/>
    </location>
</feature>
<dbReference type="SUPFAM" id="SSF53756">
    <property type="entry name" value="UDP-Glycosyltransferase/glycogen phosphorylase"/>
    <property type="match status" value="1"/>
</dbReference>
<accession>A0A3A4P7X2</accession>
<sequence length="408" mass="46486">MRGRNWKIAVFHNIASGGSKRSIYEFCSRLRKRGAEIDVYSFEESQEFLPLSKVANNVFTFRFNLWFPLGEQALLFSPLALVELARLRAATKRVARQIDAGGYDLVLIHNCKYTQCPFLARFLKTPSIYYCHELYRFINEPHPRYSGIREKMRAFLLALLSPYHGILRMLERNNMRSAGLILTNSCFTQKTIREKYGLDSEVLYQGVSGNGSRDEVATRRNYVLCVGQLNRWKAQDFLIQALAEIEAGKRPELVIIFNKVSGSYQSYVRKLADRLGVKVTFAGNVSEEQLHRYYEEAKAFVYAPIREPFGFTPLEAALRKIPVVAVGEGGVRETVVDGVTGRLAPREPKAFAAVVSEFLDPSDAANLMVEKAYRTVKEKWDWERTIDEFEKIVDDFLSAKPAGAAEME</sequence>
<dbReference type="InterPro" id="IPR028098">
    <property type="entry name" value="Glyco_trans_4-like_N"/>
</dbReference>
<dbReference type="EMBL" id="QZKU01000022">
    <property type="protein sequence ID" value="RJP25480.1"/>
    <property type="molecule type" value="Genomic_DNA"/>
</dbReference>
<dbReference type="Pfam" id="PF00534">
    <property type="entry name" value="Glycos_transf_1"/>
    <property type="match status" value="1"/>
</dbReference>
<reference evidence="3 4" key="1">
    <citation type="journal article" date="2017" name="ISME J.">
        <title>Energy and carbon metabolisms in a deep terrestrial subsurface fluid microbial community.</title>
        <authorList>
            <person name="Momper L."/>
            <person name="Jungbluth S.P."/>
            <person name="Lee M.D."/>
            <person name="Amend J.P."/>
        </authorList>
    </citation>
    <scope>NUCLEOTIDE SEQUENCE [LARGE SCALE GENOMIC DNA]</scope>
    <source>
        <strain evidence="3">SURF_5</strain>
    </source>
</reference>
<name>A0A3A4P7X2_ABYX5</name>
<evidence type="ECO:0000313" key="4">
    <source>
        <dbReference type="Proteomes" id="UP000265882"/>
    </source>
</evidence>
<dbReference type="PANTHER" id="PTHR45947:SF3">
    <property type="entry name" value="SULFOQUINOVOSYL TRANSFERASE SQD2"/>
    <property type="match status" value="1"/>
</dbReference>
<dbReference type="CDD" id="cd03801">
    <property type="entry name" value="GT4_PimA-like"/>
    <property type="match status" value="1"/>
</dbReference>
<dbReference type="InterPro" id="IPR001296">
    <property type="entry name" value="Glyco_trans_1"/>
</dbReference>
<dbReference type="AlphaFoldDB" id="A0A3A4P7X2"/>
<dbReference type="InterPro" id="IPR050194">
    <property type="entry name" value="Glycosyltransferase_grp1"/>
</dbReference>
<dbReference type="Gene3D" id="3.40.50.2000">
    <property type="entry name" value="Glycogen Phosphorylase B"/>
    <property type="match status" value="2"/>
</dbReference>
<feature type="domain" description="Glycosyl transferase family 1" evidence="1">
    <location>
        <begin position="218"/>
        <end position="374"/>
    </location>
</feature>
<proteinExistence type="predicted"/>
<keyword evidence="3" id="KW-0808">Transferase</keyword>
<dbReference type="Proteomes" id="UP000265882">
    <property type="component" value="Unassembled WGS sequence"/>
</dbReference>
<evidence type="ECO:0000313" key="3">
    <source>
        <dbReference type="EMBL" id="RJP25480.1"/>
    </source>
</evidence>
<evidence type="ECO:0000259" key="1">
    <source>
        <dbReference type="Pfam" id="PF00534"/>
    </source>
</evidence>